<sequence>MALTDNDKREYSAEEITVLEGVIDYADRMIFDDQNLNALGGFADTSGYVSHSSTSLYKQLRRNAYAKTVVIETELKGRLEFRLSSTEAVYPNEASGYCTPHSAVGRVATFFQPGYEGHSKRWGDYRIIETRSFDRYGGPDFEPNVRNFLHMRISDDNGGKDVVSDLRAFIGKKGAAKPTTPAGEPSIQVIVPSAPVMQATPVELPPAEVQIAEFVVVDDSDDFDTELEIDGDEDGNLDEPPVKQEEYFGLSERFFTHQTVEQNQIIARSPVGAMFVEGIAGSGKTSAALGRMKMLTTFNAASVTDEQLFRDVVGQDQDYWSADFAGQFSQESCVGFVRTGELIQYLQETCRRIDLPNLPVHEYKELQTRLREHRRLTSSPVPGRRWVGFAEAREAHAASTMQWLHSADQAIARQIAARLTDVLPSASELAEPFEPAARAKVVRVANVALEYLQQDLQQISTELAQSPRPGTFALDRLALRLLNKVEDVRKRVMGAKVIWTRVDDQVLFANDENALARKLVERKAALYFVSGQRLVFIDADGPIDPTLQLLTTTGESLAWSEETRALMTSGKVIAREPSGKNVYAVASDVNHLFMRLLPEATELVYAPVEGSLRRLPRMFGWGRAKLPLLPTDDGKSDEELTDDDADATVETSAPGQPRSSTPDAVFRRVLRRKLLQPLASVADQYLTALQESSNQFPDAALAKRLHAQLSKFKLADEDIDLLLCLSHLVGRGLKQGGLRQLQELTFYQAVFVDEVQDFTEQQVFLMVEQSNPKYRAVTVVGDIAQKLHHGSSIDLKACFPGQSVPHVLLTQNLRQADAPGLALFSASFRSVLQGGKKPSTALAETARQEGASLVRPRIQVCETDDAMDARIVEALASAKRHQTVAVLFPDAATAAKTYKRLEVELRERMVEAELSEKVNLARRHVRHFADVANSKGLEFDVVLLAGVDRYDLGNASQINRLYVGITRARQSLVLLSGIKALAPQLAEVRTLYQNLVGQP</sequence>
<dbReference type="PANTHER" id="PTHR11070">
    <property type="entry name" value="UVRD / RECB / PCRA DNA HELICASE FAMILY MEMBER"/>
    <property type="match status" value="1"/>
</dbReference>
<gene>
    <name evidence="9" type="ORF">M9799_12805</name>
</gene>
<dbReference type="InterPro" id="IPR027417">
    <property type="entry name" value="P-loop_NTPase"/>
</dbReference>
<evidence type="ECO:0000256" key="3">
    <source>
        <dbReference type="ARBA" id="ARBA00022806"/>
    </source>
</evidence>
<accession>A0ABY6G7F5</accession>
<protein>
    <recommendedName>
        <fullName evidence="6">DNA 3'-5' helicase II</fullName>
    </recommendedName>
</protein>
<organism evidence="9 10">
    <name type="scientific">Comamonas endophytica</name>
    <dbReference type="NCBI Taxonomy" id="2949090"/>
    <lineage>
        <taxon>Bacteria</taxon>
        <taxon>Pseudomonadati</taxon>
        <taxon>Pseudomonadota</taxon>
        <taxon>Betaproteobacteria</taxon>
        <taxon>Burkholderiales</taxon>
        <taxon>Comamonadaceae</taxon>
        <taxon>Comamonas</taxon>
    </lineage>
</organism>
<dbReference type="InterPro" id="IPR013986">
    <property type="entry name" value="DExx_box_DNA_helicase_dom_sf"/>
</dbReference>
<dbReference type="Gene3D" id="3.40.50.300">
    <property type="entry name" value="P-loop containing nucleotide triphosphate hydrolases"/>
    <property type="match status" value="2"/>
</dbReference>
<evidence type="ECO:0000256" key="7">
    <source>
        <dbReference type="SAM" id="MobiDB-lite"/>
    </source>
</evidence>
<keyword evidence="4 9" id="KW-0067">ATP-binding</keyword>
<evidence type="ECO:0000259" key="8">
    <source>
        <dbReference type="Pfam" id="PF13538"/>
    </source>
</evidence>
<evidence type="ECO:0000313" key="10">
    <source>
        <dbReference type="Proteomes" id="UP001162800"/>
    </source>
</evidence>
<evidence type="ECO:0000256" key="4">
    <source>
        <dbReference type="ARBA" id="ARBA00022840"/>
    </source>
</evidence>
<dbReference type="GO" id="GO:0005524">
    <property type="term" value="F:ATP binding"/>
    <property type="evidence" value="ECO:0007669"/>
    <property type="project" value="UniProtKB-KW"/>
</dbReference>
<proteinExistence type="predicted"/>
<dbReference type="EMBL" id="CP106881">
    <property type="protein sequence ID" value="UYG50964.1"/>
    <property type="molecule type" value="Genomic_DNA"/>
</dbReference>
<evidence type="ECO:0000256" key="6">
    <source>
        <dbReference type="ARBA" id="ARBA00034923"/>
    </source>
</evidence>
<evidence type="ECO:0000313" key="9">
    <source>
        <dbReference type="EMBL" id="UYG50964.1"/>
    </source>
</evidence>
<keyword evidence="10" id="KW-1185">Reference proteome</keyword>
<reference evidence="9" key="1">
    <citation type="submission" date="2022-09" db="EMBL/GenBank/DDBJ databases">
        <title>The complete genome of Acidovorax sp. 5MLIR.</title>
        <authorList>
            <person name="Liu L."/>
            <person name="Yue J."/>
            <person name="Yang F."/>
            <person name="Yuan J."/>
            <person name="Li L."/>
        </authorList>
    </citation>
    <scope>NUCLEOTIDE SEQUENCE</scope>
    <source>
        <strain evidence="9">5MLIR</strain>
    </source>
</reference>
<name>A0ABY6G7F5_9BURK</name>
<dbReference type="Gene3D" id="1.10.10.160">
    <property type="match status" value="1"/>
</dbReference>
<feature type="region of interest" description="Disordered" evidence="7">
    <location>
        <begin position="630"/>
        <end position="662"/>
    </location>
</feature>
<keyword evidence="2" id="KW-0378">Hydrolase</keyword>
<dbReference type="PANTHER" id="PTHR11070:SF2">
    <property type="entry name" value="ATP-DEPENDENT DNA HELICASE SRS2"/>
    <property type="match status" value="1"/>
</dbReference>
<dbReference type="Pfam" id="PF13538">
    <property type="entry name" value="UvrD_C_2"/>
    <property type="match status" value="1"/>
</dbReference>
<dbReference type="RefSeq" id="WP_231042058.1">
    <property type="nucleotide sequence ID" value="NZ_CP106881.1"/>
</dbReference>
<dbReference type="InterPro" id="IPR027785">
    <property type="entry name" value="UvrD-like_helicase_C"/>
</dbReference>
<evidence type="ECO:0000256" key="1">
    <source>
        <dbReference type="ARBA" id="ARBA00022741"/>
    </source>
</evidence>
<keyword evidence="5" id="KW-0238">DNA-binding</keyword>
<keyword evidence="3" id="KW-0347">Helicase</keyword>
<evidence type="ECO:0000256" key="2">
    <source>
        <dbReference type="ARBA" id="ARBA00022801"/>
    </source>
</evidence>
<keyword evidence="1" id="KW-0547">Nucleotide-binding</keyword>
<dbReference type="Proteomes" id="UP001162800">
    <property type="component" value="Chromosome"/>
</dbReference>
<dbReference type="SUPFAM" id="SSF52540">
    <property type="entry name" value="P-loop containing nucleoside triphosphate hydrolases"/>
    <property type="match status" value="1"/>
</dbReference>
<feature type="domain" description="UvrD-like helicase C-terminal" evidence="8">
    <location>
        <begin position="930"/>
        <end position="975"/>
    </location>
</feature>
<evidence type="ECO:0000256" key="5">
    <source>
        <dbReference type="ARBA" id="ARBA00023125"/>
    </source>
</evidence>
<dbReference type="InterPro" id="IPR000212">
    <property type="entry name" value="DNA_helicase_UvrD/REP"/>
</dbReference>